<dbReference type="EMBL" id="JABAGL010000010">
    <property type="protein sequence ID" value="NME86082.1"/>
    <property type="molecule type" value="Genomic_DNA"/>
</dbReference>
<sequence length="150" mass="16510">MRVVIQRTGHASVTINGICKSAIQKGLMILIGIEETDGKEDIDWLCKKIVNLRVFDDENGVMNKSILDIGGDILVISQFTLHASTKKGNRPSYIRAAKPEISIPLYEQFCKELSLALGKEIGTGEFGADMKVELLNDGPVTICMDTKNKE</sequence>
<keyword evidence="2" id="KW-0694">RNA-binding</keyword>
<evidence type="ECO:0000313" key="9">
    <source>
        <dbReference type="Proteomes" id="UP000283538"/>
    </source>
</evidence>
<dbReference type="Proteomes" id="UP000254424">
    <property type="component" value="Unassembled WGS sequence"/>
</dbReference>
<organism evidence="7 8">
    <name type="scientific">Bacteroides eggerthii</name>
    <dbReference type="NCBI Taxonomy" id="28111"/>
    <lineage>
        <taxon>Bacteria</taxon>
        <taxon>Pseudomonadati</taxon>
        <taxon>Bacteroidota</taxon>
        <taxon>Bacteroidia</taxon>
        <taxon>Bacteroidales</taxon>
        <taxon>Bacteroidaceae</taxon>
        <taxon>Bacteroides</taxon>
    </lineage>
</organism>
<dbReference type="InterPro" id="IPR003732">
    <property type="entry name" value="Daa-tRNA_deacyls_DTD"/>
</dbReference>
<dbReference type="GO" id="GO:0043908">
    <property type="term" value="F:Ser(Gly)-tRNA(Ala) hydrolase activity"/>
    <property type="evidence" value="ECO:0007669"/>
    <property type="project" value="UniProtKB-UniRule"/>
</dbReference>
<keyword evidence="2" id="KW-0963">Cytoplasm</keyword>
<reference evidence="7 8" key="1">
    <citation type="submission" date="2018-06" db="EMBL/GenBank/DDBJ databases">
        <authorList>
            <consortium name="Pathogen Informatics"/>
            <person name="Doyle S."/>
        </authorList>
    </citation>
    <scope>NUCLEOTIDE SEQUENCE [LARGE SCALE GENOMIC DNA]</scope>
    <source>
        <strain evidence="7 8">NCTC11155</strain>
    </source>
</reference>
<dbReference type="PANTHER" id="PTHR10472:SF5">
    <property type="entry name" value="D-AMINOACYL-TRNA DEACYLASE 1"/>
    <property type="match status" value="1"/>
</dbReference>
<evidence type="ECO:0000313" key="7">
    <source>
        <dbReference type="EMBL" id="SUV43269.1"/>
    </source>
</evidence>
<dbReference type="SUPFAM" id="SSF69500">
    <property type="entry name" value="DTD-like"/>
    <property type="match status" value="1"/>
</dbReference>
<accession>A0A380Z8D0</accession>
<dbReference type="RefSeq" id="WP_004291878.1">
    <property type="nucleotide sequence ID" value="NZ_CABKNQ010000017.1"/>
</dbReference>
<gene>
    <name evidence="2 7" type="primary">dtd</name>
    <name evidence="5" type="ORF">DW701_00075</name>
    <name evidence="6" type="ORF">EAJ03_08240</name>
    <name evidence="3" type="ORF">F2Z23_08925</name>
    <name evidence="4" type="ORF">HF841_08600</name>
    <name evidence="7" type="ORF">NCTC11155_02661</name>
</gene>
<comment type="catalytic activity">
    <reaction evidence="2">
        <text>a D-aminoacyl-tRNA + H2O = a tRNA + a D-alpha-amino acid + H(+)</text>
        <dbReference type="Rhea" id="RHEA:13953"/>
        <dbReference type="Rhea" id="RHEA-COMP:10123"/>
        <dbReference type="Rhea" id="RHEA-COMP:10124"/>
        <dbReference type="ChEBI" id="CHEBI:15377"/>
        <dbReference type="ChEBI" id="CHEBI:15378"/>
        <dbReference type="ChEBI" id="CHEBI:59871"/>
        <dbReference type="ChEBI" id="CHEBI:78442"/>
        <dbReference type="ChEBI" id="CHEBI:79333"/>
        <dbReference type="EC" id="3.1.1.96"/>
    </reaction>
</comment>
<evidence type="ECO:0000256" key="1">
    <source>
        <dbReference type="ARBA" id="ARBA00009673"/>
    </source>
</evidence>
<evidence type="ECO:0000313" key="3">
    <source>
        <dbReference type="EMBL" id="KAA5274084.1"/>
    </source>
</evidence>
<evidence type="ECO:0000313" key="12">
    <source>
        <dbReference type="Proteomes" id="UP000520291"/>
    </source>
</evidence>
<comment type="function">
    <text evidence="2">An aminoacyl-tRNA editing enzyme that deacylates mischarged D-aminoacyl-tRNAs. Also deacylates mischarged glycyl-tRNA(Ala), protecting cells against glycine mischarging by AlaRS. Acts via tRNA-based rather than protein-based catalysis; rejects L-amino acids rather than detecting D-amino acids in the active site. By recycling D-aminoacyl-tRNA to D-amino acids and free tRNA molecules, this enzyme counteracts the toxicity associated with the formation of D-aminoacyl-tRNA entities in vivo and helps enforce protein L-homochirality.</text>
</comment>
<evidence type="ECO:0000313" key="11">
    <source>
        <dbReference type="Proteomes" id="UP000335496"/>
    </source>
</evidence>
<dbReference type="GO" id="GO:0019478">
    <property type="term" value="P:D-amino acid catabolic process"/>
    <property type="evidence" value="ECO:0007669"/>
    <property type="project" value="UniProtKB-UniRule"/>
</dbReference>
<dbReference type="EMBL" id="UFSX01000002">
    <property type="protein sequence ID" value="SUV43269.1"/>
    <property type="molecule type" value="Genomic_DNA"/>
</dbReference>
<dbReference type="Proteomes" id="UP000520291">
    <property type="component" value="Unassembled WGS sequence"/>
</dbReference>
<dbReference type="AlphaFoldDB" id="A0A380Z8D0"/>
<dbReference type="EMBL" id="QSLA01000001">
    <property type="protein sequence ID" value="RHF12662.1"/>
    <property type="molecule type" value="Genomic_DNA"/>
</dbReference>
<dbReference type="InterPro" id="IPR023509">
    <property type="entry name" value="DTD-like_sf"/>
</dbReference>
<dbReference type="EMBL" id="VVZX01000010">
    <property type="protein sequence ID" value="KAA5274084.1"/>
    <property type="molecule type" value="Genomic_DNA"/>
</dbReference>
<dbReference type="HAMAP" id="MF_00518">
    <property type="entry name" value="Deacylase_Dtd"/>
    <property type="match status" value="1"/>
</dbReference>
<dbReference type="EC" id="3.1.1.96" evidence="2"/>
<comment type="subunit">
    <text evidence="2">Homodimer.</text>
</comment>
<dbReference type="Gene3D" id="3.50.80.10">
    <property type="entry name" value="D-tyrosyl-tRNA(Tyr) deacylase"/>
    <property type="match status" value="1"/>
</dbReference>
<reference evidence="5 9" key="2">
    <citation type="submission" date="2018-08" db="EMBL/GenBank/DDBJ databases">
        <title>A genome reference for cultivated species of the human gut microbiota.</title>
        <authorList>
            <person name="Zou Y."/>
            <person name="Xue W."/>
            <person name="Luo G."/>
        </authorList>
    </citation>
    <scope>NUCLEOTIDE SEQUENCE [LARGE SCALE GENOMIC DNA]</scope>
    <source>
        <strain evidence="5 9">AM26-26AC</strain>
    </source>
</reference>
<keyword evidence="2 7" id="KW-0378">Hydrolase</keyword>
<comment type="domain">
    <text evidence="2">A Gly-cisPro motif from one monomer fits into the active site of the other monomer to allow specific chiral rejection of L-amino acids.</text>
</comment>
<keyword evidence="2" id="KW-0820">tRNA-binding</keyword>
<dbReference type="Proteomes" id="UP000335496">
    <property type="component" value="Unassembled WGS sequence"/>
</dbReference>
<evidence type="ECO:0000313" key="5">
    <source>
        <dbReference type="EMBL" id="RHF12662.1"/>
    </source>
</evidence>
<reference evidence="6 10" key="4">
    <citation type="journal article" date="2019" name="Science, e1252229">
        <title>Invertible promoters mediate bacterial phase variation, antibiotic resistance, and host adaptation in the gut.</title>
        <authorList>
            <person name="Jiang X."/>
            <person name="Hall A.B."/>
            <person name="Arthur T.D."/>
            <person name="Plichta D.R."/>
            <person name="Covington C.T."/>
            <person name="Poyet M."/>
            <person name="Crothers J."/>
            <person name="Moses P.L."/>
            <person name="Tolonen A.C."/>
            <person name="Vlamakis H."/>
            <person name="Alm E.J."/>
            <person name="Xavier R.J."/>
        </authorList>
    </citation>
    <scope>NUCLEOTIDE SEQUENCE [LARGE SCALE GENOMIC DNA]</scope>
    <source>
        <strain evidence="6">Bj_0095</strain>
        <strain evidence="10">bj_0095</strain>
    </source>
</reference>
<comment type="similarity">
    <text evidence="1 2">Belongs to the DTD family.</text>
</comment>
<dbReference type="EMBL" id="RCXL01000010">
    <property type="protein sequence ID" value="RYT74385.1"/>
    <property type="molecule type" value="Genomic_DNA"/>
</dbReference>
<keyword evidence="11" id="KW-1185">Reference proteome</keyword>
<comment type="catalytic activity">
    <reaction evidence="2">
        <text>glycyl-tRNA(Ala) + H2O = tRNA(Ala) + glycine + H(+)</text>
        <dbReference type="Rhea" id="RHEA:53744"/>
        <dbReference type="Rhea" id="RHEA-COMP:9657"/>
        <dbReference type="Rhea" id="RHEA-COMP:13640"/>
        <dbReference type="ChEBI" id="CHEBI:15377"/>
        <dbReference type="ChEBI" id="CHEBI:15378"/>
        <dbReference type="ChEBI" id="CHEBI:57305"/>
        <dbReference type="ChEBI" id="CHEBI:78442"/>
        <dbReference type="ChEBI" id="CHEBI:78522"/>
    </reaction>
</comment>
<dbReference type="Proteomes" id="UP000283538">
    <property type="component" value="Unassembled WGS sequence"/>
</dbReference>
<evidence type="ECO:0000313" key="4">
    <source>
        <dbReference type="EMBL" id="NME86082.1"/>
    </source>
</evidence>
<dbReference type="GeneID" id="93069410"/>
<dbReference type="EC" id="3.1.1.-" evidence="2"/>
<reference evidence="4 12" key="5">
    <citation type="submission" date="2020-04" db="EMBL/GenBank/DDBJ databases">
        <authorList>
            <person name="Hitch T.C.A."/>
            <person name="Wylensek D."/>
            <person name="Clavel T."/>
        </authorList>
    </citation>
    <scope>NUCLEOTIDE SEQUENCE [LARGE SCALE GENOMIC DNA]</scope>
    <source>
        <strain evidence="4 12">WCA3-601-WT-5E</strain>
    </source>
</reference>
<dbReference type="Proteomes" id="UP000291917">
    <property type="component" value="Unassembled WGS sequence"/>
</dbReference>
<evidence type="ECO:0000313" key="6">
    <source>
        <dbReference type="EMBL" id="RYT74385.1"/>
    </source>
</evidence>
<dbReference type="GO" id="GO:0106026">
    <property type="term" value="F:Gly-tRNA(Ala) deacylase activity"/>
    <property type="evidence" value="ECO:0007669"/>
    <property type="project" value="UniProtKB-UniRule"/>
</dbReference>
<protein>
    <recommendedName>
        <fullName evidence="2">D-aminoacyl-tRNA deacylase</fullName>
        <shortName evidence="2">DTD</shortName>
        <ecNumber evidence="2">3.1.1.96</ecNumber>
    </recommendedName>
    <alternativeName>
        <fullName evidence="2">Gly-tRNA(Ala) deacylase</fullName>
        <ecNumber evidence="2">3.1.1.-</ecNumber>
    </alternativeName>
</protein>
<feature type="short sequence motif" description="Gly-cisPro motif, important for rejection of L-amino acids" evidence="2">
    <location>
        <begin position="138"/>
        <end position="139"/>
    </location>
</feature>
<dbReference type="Pfam" id="PF02580">
    <property type="entry name" value="Tyr_Deacylase"/>
    <property type="match status" value="1"/>
</dbReference>
<evidence type="ECO:0000313" key="8">
    <source>
        <dbReference type="Proteomes" id="UP000254424"/>
    </source>
</evidence>
<dbReference type="GO" id="GO:0051500">
    <property type="term" value="F:D-tyrosyl-tRNA(Tyr) deacylase activity"/>
    <property type="evidence" value="ECO:0007669"/>
    <property type="project" value="TreeGrafter"/>
</dbReference>
<evidence type="ECO:0000256" key="2">
    <source>
        <dbReference type="HAMAP-Rule" id="MF_00518"/>
    </source>
</evidence>
<reference evidence="3 11" key="3">
    <citation type="journal article" date="2019" name="Nat. Med.">
        <title>A library of human gut bacterial isolates paired with longitudinal multiomics data enables mechanistic microbiome research.</title>
        <authorList>
            <person name="Poyet M."/>
            <person name="Groussin M."/>
            <person name="Gibbons S.M."/>
            <person name="Avila-Pacheco J."/>
            <person name="Jiang X."/>
            <person name="Kearney S.M."/>
            <person name="Perrotta A.R."/>
            <person name="Berdy B."/>
            <person name="Zhao S."/>
            <person name="Lieberman T.D."/>
            <person name="Swanson P.K."/>
            <person name="Smith M."/>
            <person name="Roesemann S."/>
            <person name="Alexander J.E."/>
            <person name="Rich S.A."/>
            <person name="Livny J."/>
            <person name="Vlamakis H."/>
            <person name="Clish C."/>
            <person name="Bullock K."/>
            <person name="Deik A."/>
            <person name="Scott J."/>
            <person name="Pierce K.A."/>
            <person name="Xavier R.J."/>
            <person name="Alm E.J."/>
        </authorList>
    </citation>
    <scope>NUCLEOTIDE SEQUENCE [LARGE SCALE GENOMIC DNA]</scope>
    <source>
        <strain evidence="3 11">BIOML-A1</strain>
    </source>
</reference>
<dbReference type="STRING" id="483216.BACEGG_03357"/>
<dbReference type="OrthoDB" id="9801395at2"/>
<dbReference type="NCBIfam" id="TIGR00256">
    <property type="entry name" value="D-aminoacyl-tRNA deacylase"/>
    <property type="match status" value="1"/>
</dbReference>
<comment type="subcellular location">
    <subcellularLocation>
        <location evidence="2">Cytoplasm</location>
    </subcellularLocation>
</comment>
<name>A0A380Z8D0_9BACE</name>
<dbReference type="GO" id="GO:0000049">
    <property type="term" value="F:tRNA binding"/>
    <property type="evidence" value="ECO:0007669"/>
    <property type="project" value="UniProtKB-UniRule"/>
</dbReference>
<dbReference type="FunFam" id="3.50.80.10:FF:000001">
    <property type="entry name" value="D-aminoacyl-tRNA deacylase"/>
    <property type="match status" value="1"/>
</dbReference>
<dbReference type="PANTHER" id="PTHR10472">
    <property type="entry name" value="D-TYROSYL-TRNA TYR DEACYLASE"/>
    <property type="match status" value="1"/>
</dbReference>
<evidence type="ECO:0000313" key="10">
    <source>
        <dbReference type="Proteomes" id="UP000291917"/>
    </source>
</evidence>
<dbReference type="GO" id="GO:0005737">
    <property type="term" value="C:cytoplasm"/>
    <property type="evidence" value="ECO:0007669"/>
    <property type="project" value="UniProtKB-SubCell"/>
</dbReference>
<proteinExistence type="inferred from homology"/>